<dbReference type="Proteomes" id="UP001066276">
    <property type="component" value="Chromosome 3_2"/>
</dbReference>
<reference evidence="1" key="1">
    <citation type="journal article" date="2022" name="bioRxiv">
        <title>Sequencing and chromosome-scale assembly of the giantPleurodeles waltlgenome.</title>
        <authorList>
            <person name="Brown T."/>
            <person name="Elewa A."/>
            <person name="Iarovenko S."/>
            <person name="Subramanian E."/>
            <person name="Araus A.J."/>
            <person name="Petzold A."/>
            <person name="Susuki M."/>
            <person name="Suzuki K.-i.T."/>
            <person name="Hayashi T."/>
            <person name="Toyoda A."/>
            <person name="Oliveira C."/>
            <person name="Osipova E."/>
            <person name="Leigh N.D."/>
            <person name="Simon A."/>
            <person name="Yun M.H."/>
        </authorList>
    </citation>
    <scope>NUCLEOTIDE SEQUENCE</scope>
    <source>
        <strain evidence="1">20211129_DDA</strain>
        <tissue evidence="1">Liver</tissue>
    </source>
</reference>
<sequence length="100" mass="10816">MPGPRSARRLLCSERIDIRGGRELGGNRAFLVCAVGREPGAISLAVEFTGTGVNTQSVWQSYDDGAFFLASQLSLLAVNQVLRRSIVCCPEGVRYIGRAM</sequence>
<evidence type="ECO:0000313" key="1">
    <source>
        <dbReference type="EMBL" id="KAJ1181380.1"/>
    </source>
</evidence>
<organism evidence="1 2">
    <name type="scientific">Pleurodeles waltl</name>
    <name type="common">Iberian ribbed newt</name>
    <dbReference type="NCBI Taxonomy" id="8319"/>
    <lineage>
        <taxon>Eukaryota</taxon>
        <taxon>Metazoa</taxon>
        <taxon>Chordata</taxon>
        <taxon>Craniata</taxon>
        <taxon>Vertebrata</taxon>
        <taxon>Euteleostomi</taxon>
        <taxon>Amphibia</taxon>
        <taxon>Batrachia</taxon>
        <taxon>Caudata</taxon>
        <taxon>Salamandroidea</taxon>
        <taxon>Salamandridae</taxon>
        <taxon>Pleurodelinae</taxon>
        <taxon>Pleurodeles</taxon>
    </lineage>
</organism>
<comment type="caution">
    <text evidence="1">The sequence shown here is derived from an EMBL/GenBank/DDBJ whole genome shotgun (WGS) entry which is preliminary data.</text>
</comment>
<accession>A0AAV7TYT9</accession>
<protein>
    <submittedName>
        <fullName evidence="1">Uncharacterized protein</fullName>
    </submittedName>
</protein>
<keyword evidence="2" id="KW-1185">Reference proteome</keyword>
<dbReference type="AlphaFoldDB" id="A0AAV7TYT9"/>
<dbReference type="EMBL" id="JANPWB010000006">
    <property type="protein sequence ID" value="KAJ1181380.1"/>
    <property type="molecule type" value="Genomic_DNA"/>
</dbReference>
<name>A0AAV7TYT9_PLEWA</name>
<evidence type="ECO:0000313" key="2">
    <source>
        <dbReference type="Proteomes" id="UP001066276"/>
    </source>
</evidence>
<gene>
    <name evidence="1" type="ORF">NDU88_006587</name>
</gene>
<proteinExistence type="predicted"/>